<keyword evidence="1" id="KW-0472">Membrane</keyword>
<organism evidence="2 3">
    <name type="scientific">Mucilaginibacter terrigena</name>
    <dbReference type="NCBI Taxonomy" id="2492395"/>
    <lineage>
        <taxon>Bacteria</taxon>
        <taxon>Pseudomonadati</taxon>
        <taxon>Bacteroidota</taxon>
        <taxon>Sphingobacteriia</taxon>
        <taxon>Sphingobacteriales</taxon>
        <taxon>Sphingobacteriaceae</taxon>
        <taxon>Mucilaginibacter</taxon>
    </lineage>
</organism>
<gene>
    <name evidence="2" type="ORF">EWM62_18245</name>
</gene>
<comment type="caution">
    <text evidence="2">The sequence shown here is derived from an EMBL/GenBank/DDBJ whole genome shotgun (WGS) entry which is preliminary data.</text>
</comment>
<evidence type="ECO:0000256" key="1">
    <source>
        <dbReference type="SAM" id="Phobius"/>
    </source>
</evidence>
<dbReference type="Proteomes" id="UP000293331">
    <property type="component" value="Unassembled WGS sequence"/>
</dbReference>
<evidence type="ECO:0000313" key="3">
    <source>
        <dbReference type="Proteomes" id="UP000293331"/>
    </source>
</evidence>
<dbReference type="AlphaFoldDB" id="A0A4Q5LIQ6"/>
<dbReference type="EMBL" id="SEWG01000010">
    <property type="protein sequence ID" value="RYU86148.1"/>
    <property type="molecule type" value="Genomic_DNA"/>
</dbReference>
<dbReference type="Pfam" id="PF10825">
    <property type="entry name" value="DUF2752"/>
    <property type="match status" value="1"/>
</dbReference>
<keyword evidence="3" id="KW-1185">Reference proteome</keyword>
<keyword evidence="1" id="KW-1133">Transmembrane helix</keyword>
<dbReference type="InterPro" id="IPR021215">
    <property type="entry name" value="DUF2752"/>
</dbReference>
<proteinExistence type="predicted"/>
<accession>A0A4Q5LIQ6</accession>
<feature type="transmembrane region" description="Helical" evidence="1">
    <location>
        <begin position="87"/>
        <end position="109"/>
    </location>
</feature>
<dbReference type="RefSeq" id="WP_129878116.1">
    <property type="nucleotide sequence ID" value="NZ_SEWG01000010.1"/>
</dbReference>
<name>A0A4Q5LIQ6_9SPHI</name>
<feature type="transmembrane region" description="Helical" evidence="1">
    <location>
        <begin position="57"/>
        <end position="75"/>
    </location>
</feature>
<sequence length="111" mass="12626">MILFIEFCSRFSFIQWLQNHLIPCPFKQLTGLDCPGCGLQRSVIALLHGDIYQSFKYHPATILLIFCVAASISGKNISVKNTDVKRYAFLATITLFTCNYLIKIAMLIINY</sequence>
<keyword evidence="1" id="KW-0812">Transmembrane</keyword>
<protein>
    <submittedName>
        <fullName evidence="2">DUF2752 domain-containing protein</fullName>
    </submittedName>
</protein>
<reference evidence="2 3" key="1">
    <citation type="submission" date="2019-02" db="EMBL/GenBank/DDBJ databases">
        <title>Bacterial novel species Mucilaginibacter sp. 17JY9-4 isolated from soil.</title>
        <authorList>
            <person name="Jung H.-Y."/>
        </authorList>
    </citation>
    <scope>NUCLEOTIDE SEQUENCE [LARGE SCALE GENOMIC DNA]</scope>
    <source>
        <strain evidence="2 3">17JY9-4</strain>
    </source>
</reference>
<evidence type="ECO:0000313" key="2">
    <source>
        <dbReference type="EMBL" id="RYU86148.1"/>
    </source>
</evidence>
<dbReference type="OrthoDB" id="9815897at2"/>